<feature type="non-terminal residue" evidence="1">
    <location>
        <position position="249"/>
    </location>
</feature>
<dbReference type="EMBL" id="CAUYUJ010009890">
    <property type="protein sequence ID" value="CAK0827936.1"/>
    <property type="molecule type" value="Genomic_DNA"/>
</dbReference>
<protein>
    <submittedName>
        <fullName evidence="1">Uncharacterized protein</fullName>
    </submittedName>
</protein>
<organism evidence="1 2">
    <name type="scientific">Prorocentrum cordatum</name>
    <dbReference type="NCBI Taxonomy" id="2364126"/>
    <lineage>
        <taxon>Eukaryota</taxon>
        <taxon>Sar</taxon>
        <taxon>Alveolata</taxon>
        <taxon>Dinophyceae</taxon>
        <taxon>Prorocentrales</taxon>
        <taxon>Prorocentraceae</taxon>
        <taxon>Prorocentrum</taxon>
    </lineage>
</organism>
<proteinExistence type="predicted"/>
<reference evidence="1" key="1">
    <citation type="submission" date="2023-10" db="EMBL/GenBank/DDBJ databases">
        <authorList>
            <person name="Chen Y."/>
            <person name="Shah S."/>
            <person name="Dougan E. K."/>
            <person name="Thang M."/>
            <person name="Chan C."/>
        </authorList>
    </citation>
    <scope>NUCLEOTIDE SEQUENCE [LARGE SCALE GENOMIC DNA]</scope>
</reference>
<comment type="caution">
    <text evidence="1">The sequence shown here is derived from an EMBL/GenBank/DDBJ whole genome shotgun (WGS) entry which is preliminary data.</text>
</comment>
<gene>
    <name evidence="1" type="ORF">PCOR1329_LOCUS27332</name>
</gene>
<name>A0ABN9S7S5_9DINO</name>
<accession>A0ABN9S7S5</accession>
<keyword evidence="2" id="KW-1185">Reference proteome</keyword>
<evidence type="ECO:0000313" key="1">
    <source>
        <dbReference type="EMBL" id="CAK0827936.1"/>
    </source>
</evidence>
<evidence type="ECO:0000313" key="2">
    <source>
        <dbReference type="Proteomes" id="UP001189429"/>
    </source>
</evidence>
<dbReference type="Proteomes" id="UP001189429">
    <property type="component" value="Unassembled WGS sequence"/>
</dbReference>
<sequence>MAKYTEKDFCAVLEIPFRLPDWVNDLMAAERWESYSHATDVRKVYAILNAGCAMRRRTGPRAPSRGQGTYQDDVTSITNQYRIQQAAYELVTFFTTVNVSSTHHKANTYASCEEQLRTMLSDPPWLCAYDPDLDEARETWLAKQAYRATIEVSKTYKWTLVDMDHASEGAKRIHLAEVDNFRETLPREFSIVKSHHALAELVHKDISKNRQDLPHITDDAPNIEACMQYVLQSQPAAQLRGHQLTVDAP</sequence>